<reference evidence="2 3" key="1">
    <citation type="submission" date="2018-04" db="EMBL/GenBank/DDBJ databases">
        <authorList>
            <person name="Zhang X."/>
            <person name="Yuan J."/>
            <person name="Li F."/>
            <person name="Xiang J."/>
        </authorList>
    </citation>
    <scope>NUCLEOTIDE SEQUENCE [LARGE SCALE GENOMIC DNA]</scope>
    <source>
        <tissue evidence="2">Muscle</tissue>
    </source>
</reference>
<organism evidence="2 3">
    <name type="scientific">Penaeus vannamei</name>
    <name type="common">Whiteleg shrimp</name>
    <name type="synonym">Litopenaeus vannamei</name>
    <dbReference type="NCBI Taxonomy" id="6689"/>
    <lineage>
        <taxon>Eukaryota</taxon>
        <taxon>Metazoa</taxon>
        <taxon>Ecdysozoa</taxon>
        <taxon>Arthropoda</taxon>
        <taxon>Crustacea</taxon>
        <taxon>Multicrustacea</taxon>
        <taxon>Malacostraca</taxon>
        <taxon>Eumalacostraca</taxon>
        <taxon>Eucarida</taxon>
        <taxon>Decapoda</taxon>
        <taxon>Dendrobranchiata</taxon>
        <taxon>Penaeoidea</taxon>
        <taxon>Penaeidae</taxon>
        <taxon>Penaeus</taxon>
    </lineage>
</organism>
<dbReference type="InterPro" id="IPR008160">
    <property type="entry name" value="Collagen"/>
</dbReference>
<feature type="compositionally biased region" description="Low complexity" evidence="1">
    <location>
        <begin position="226"/>
        <end position="235"/>
    </location>
</feature>
<accession>A0A3R7MIH1</accession>
<feature type="compositionally biased region" description="Basic and acidic residues" evidence="1">
    <location>
        <begin position="38"/>
        <end position="48"/>
    </location>
</feature>
<evidence type="ECO:0000313" key="3">
    <source>
        <dbReference type="Proteomes" id="UP000283509"/>
    </source>
</evidence>
<comment type="caution">
    <text evidence="2">The sequence shown here is derived from an EMBL/GenBank/DDBJ whole genome shotgun (WGS) entry which is preliminary data.</text>
</comment>
<dbReference type="Gene3D" id="1.20.5.320">
    <property type="entry name" value="6-Phosphogluconate Dehydrogenase, domain 3"/>
    <property type="match status" value="1"/>
</dbReference>
<sequence>MRELSQVSAICEALTLHTPRRVRGGRHVAPPLRRQPSRRAEREGEGRGKSHVTTLLTLTEVEKERQNSSEGTEVKFSTMKRMIRTGWLTCLLVSWAAAAVLDARETPPSHDSEELPQDEGEVVLDHVAAMERWRELKARLLKLKPSDVDHDPSRDEEDDRHLRSLFPAGYSGCSCSDLAAIAAQINIFENEIKEIGKLEDKLELTAAAIKQLAAWVESGVKGPQGPAGTPGEPGVTGPPGDPGEAGADITVDRRGVPGPPGPPGPLGVAGVVGDRGDCNKGEKGQQGQKGDPGVGEKGPRGPPGPPGERGSPAPNLSGK</sequence>
<name>A0A3R7MIH1_PENVA</name>
<dbReference type="OrthoDB" id="6382459at2759"/>
<gene>
    <name evidence="2" type="ORF">C7M84_023331</name>
</gene>
<dbReference type="Pfam" id="PF01391">
    <property type="entry name" value="Collagen"/>
    <property type="match status" value="1"/>
</dbReference>
<evidence type="ECO:0000256" key="1">
    <source>
        <dbReference type="SAM" id="MobiDB-lite"/>
    </source>
</evidence>
<dbReference type="AlphaFoldDB" id="A0A3R7MIH1"/>
<dbReference type="Proteomes" id="UP000283509">
    <property type="component" value="Unassembled WGS sequence"/>
</dbReference>
<dbReference type="PANTHER" id="PTHR24637:SF421">
    <property type="entry name" value="CUTICLE COLLAGEN DPY-2"/>
    <property type="match status" value="1"/>
</dbReference>
<dbReference type="PANTHER" id="PTHR24637">
    <property type="entry name" value="COLLAGEN"/>
    <property type="match status" value="1"/>
</dbReference>
<dbReference type="GO" id="GO:0005581">
    <property type="term" value="C:collagen trimer"/>
    <property type="evidence" value="ECO:0007669"/>
    <property type="project" value="UniProtKB-KW"/>
</dbReference>
<keyword evidence="3" id="KW-1185">Reference proteome</keyword>
<evidence type="ECO:0000313" key="2">
    <source>
        <dbReference type="EMBL" id="ROT83488.1"/>
    </source>
</evidence>
<feature type="compositionally biased region" description="Basic and acidic residues" evidence="1">
    <location>
        <begin position="274"/>
        <end position="283"/>
    </location>
</feature>
<feature type="region of interest" description="Disordered" evidence="1">
    <location>
        <begin position="21"/>
        <end position="51"/>
    </location>
</feature>
<keyword evidence="2" id="KW-0176">Collagen</keyword>
<proteinExistence type="predicted"/>
<dbReference type="EMBL" id="QCYY01000677">
    <property type="protein sequence ID" value="ROT83488.1"/>
    <property type="molecule type" value="Genomic_DNA"/>
</dbReference>
<feature type="region of interest" description="Disordered" evidence="1">
    <location>
        <begin position="220"/>
        <end position="319"/>
    </location>
</feature>
<protein>
    <submittedName>
        <fullName evidence="2">Putative collagen alpha-1(V) chain isoform X2</fullName>
    </submittedName>
</protein>
<dbReference type="STRING" id="6689.A0A3R7MIH1"/>
<reference evidence="2 3" key="2">
    <citation type="submission" date="2019-01" db="EMBL/GenBank/DDBJ databases">
        <title>The decoding of complex shrimp genome reveals the adaptation for benthos swimmer, frequently molting mechanism and breeding impact on genome.</title>
        <authorList>
            <person name="Sun Y."/>
            <person name="Gao Y."/>
            <person name="Yu Y."/>
        </authorList>
    </citation>
    <scope>NUCLEOTIDE SEQUENCE [LARGE SCALE GENOMIC DNA]</scope>
    <source>
        <tissue evidence="2">Muscle</tissue>
    </source>
</reference>